<comment type="caution">
    <text evidence="1">The sequence shown here is derived from an EMBL/GenBank/DDBJ whole genome shotgun (WGS) entry which is preliminary data.</text>
</comment>
<dbReference type="AntiFam" id="ANF00010">
    <property type="entry name" value="tRNA translation"/>
</dbReference>
<reference evidence="1" key="1">
    <citation type="journal article" date="2021" name="IMA Fungus">
        <title>Genomic characterization of three marine fungi, including Emericellopsis atlantica sp. nov. with signatures of a generalist lifestyle and marine biomass degradation.</title>
        <authorList>
            <person name="Hagestad O.C."/>
            <person name="Hou L."/>
            <person name="Andersen J.H."/>
            <person name="Hansen E.H."/>
            <person name="Altermark B."/>
            <person name="Li C."/>
            <person name="Kuhnert E."/>
            <person name="Cox R.J."/>
            <person name="Crous P.W."/>
            <person name="Spatafora J.W."/>
            <person name="Lail K."/>
            <person name="Amirebrahimi M."/>
            <person name="Lipzen A."/>
            <person name="Pangilinan J."/>
            <person name="Andreopoulos W."/>
            <person name="Hayes R.D."/>
            <person name="Ng V."/>
            <person name="Grigoriev I.V."/>
            <person name="Jackson S.A."/>
            <person name="Sutton T.D.S."/>
            <person name="Dobson A.D.W."/>
            <person name="Rama T."/>
        </authorList>
    </citation>
    <scope>NUCLEOTIDE SEQUENCE</scope>
    <source>
        <strain evidence="1">TRa018bII</strain>
    </source>
</reference>
<sequence length="207" mass="22708">MLSSPTNLLPPPPSPHQPFCLLLKTPGSRHPIGDKHPPWRNWLARSTVNREVPGSSPGGGGVGGGFFLLGSSFFLGEAWEAEGFSPPGFLDGEARVFLRGRARRALVFRGLAFDPVEPPLYSYCRLTHGEGGLGMGLVWFASWSGAHGLMGVGGWFPSQGRRGSHIRLVPSGRREKGGAWLLEDEFRYLKSCPRHPDATPFRVHRWT</sequence>
<proteinExistence type="predicted"/>
<keyword evidence="2" id="KW-1185">Reference proteome</keyword>
<gene>
    <name evidence="1" type="ORF">BJ875DRAFT_114582</name>
</gene>
<evidence type="ECO:0000313" key="1">
    <source>
        <dbReference type="EMBL" id="KAG9237874.1"/>
    </source>
</evidence>
<protein>
    <submittedName>
        <fullName evidence="1">Uncharacterized protein</fullName>
    </submittedName>
</protein>
<evidence type="ECO:0000313" key="2">
    <source>
        <dbReference type="Proteomes" id="UP000824998"/>
    </source>
</evidence>
<dbReference type="Proteomes" id="UP000824998">
    <property type="component" value="Unassembled WGS sequence"/>
</dbReference>
<organism evidence="1 2">
    <name type="scientific">Amylocarpus encephaloides</name>
    <dbReference type="NCBI Taxonomy" id="45428"/>
    <lineage>
        <taxon>Eukaryota</taxon>
        <taxon>Fungi</taxon>
        <taxon>Dikarya</taxon>
        <taxon>Ascomycota</taxon>
        <taxon>Pezizomycotina</taxon>
        <taxon>Leotiomycetes</taxon>
        <taxon>Helotiales</taxon>
        <taxon>Helotiales incertae sedis</taxon>
        <taxon>Amylocarpus</taxon>
    </lineage>
</organism>
<dbReference type="AlphaFoldDB" id="A0A9P7YQ34"/>
<dbReference type="OrthoDB" id="4367858at2759"/>
<accession>A0A9P7YQ34</accession>
<name>A0A9P7YQ34_9HELO</name>
<dbReference type="EMBL" id="MU251379">
    <property type="protein sequence ID" value="KAG9237874.1"/>
    <property type="molecule type" value="Genomic_DNA"/>
</dbReference>